<proteinExistence type="predicted"/>
<evidence type="ECO:0000313" key="1">
    <source>
        <dbReference type="EMBL" id="KAJ9652387.1"/>
    </source>
</evidence>
<dbReference type="Proteomes" id="UP001172386">
    <property type="component" value="Unassembled WGS sequence"/>
</dbReference>
<organism evidence="1 2">
    <name type="scientific">Neophaeococcomyces mojaviensis</name>
    <dbReference type="NCBI Taxonomy" id="3383035"/>
    <lineage>
        <taxon>Eukaryota</taxon>
        <taxon>Fungi</taxon>
        <taxon>Dikarya</taxon>
        <taxon>Ascomycota</taxon>
        <taxon>Pezizomycotina</taxon>
        <taxon>Eurotiomycetes</taxon>
        <taxon>Chaetothyriomycetidae</taxon>
        <taxon>Chaetothyriales</taxon>
        <taxon>Chaetothyriales incertae sedis</taxon>
        <taxon>Neophaeococcomyces</taxon>
    </lineage>
</organism>
<accession>A0ACC2ZXK3</accession>
<dbReference type="EMBL" id="JAPDRQ010000201">
    <property type="protein sequence ID" value="KAJ9652387.1"/>
    <property type="molecule type" value="Genomic_DNA"/>
</dbReference>
<sequence length="504" mass="56817">MPKASFLFVPYRTGPQNSSDIKLTNSDVRSHAAAVSRQRRDNKVRVKLGWQQQLNSAAAAREVQDDASPTHKVLESTARPEASHAQRRQHMREMQFSWRAGNISAELKMSSGLRVDPFGFLRGDNYGHAVVDYFTQVIAPVNHPMYAIFNVTNIFTSYWFDLMSRDEYTHIGMAMVGAIMERLSNPSTKQSENNKINQAKALTRLRQKYRDAAKAGRNAADDITIIVVLAFANLARFLGDTHAYNAHRHSMKEMVRSRGGLDELGDNGMVKCALMQYDTFWVFKPEETALFPDARPEHIAVYPAFPLSQDLRDVFVKLPIGFQSLIVKGKISVELIEVLGRAAEASVNGISAITTGDMFNPPKRKYHDFLEACPALRLPDNTRNSIEKKICLALLIYCANTFTRARSSTSLYLASRMELTRLLGQNMDSGLQSQEHECLFWVCVVCVDSWRKDGPKSGLLPQAMSFLPMLKQMKVGLRPEVALQKFFFNQELLDGCARYLEMAS</sequence>
<keyword evidence="2" id="KW-1185">Reference proteome</keyword>
<comment type="caution">
    <text evidence="1">The sequence shown here is derived from an EMBL/GenBank/DDBJ whole genome shotgun (WGS) entry which is preliminary data.</text>
</comment>
<gene>
    <name evidence="1" type="ORF">H2198_008356</name>
</gene>
<name>A0ACC2ZXK3_9EURO</name>
<protein>
    <submittedName>
        <fullName evidence="1">Uncharacterized protein</fullName>
    </submittedName>
</protein>
<evidence type="ECO:0000313" key="2">
    <source>
        <dbReference type="Proteomes" id="UP001172386"/>
    </source>
</evidence>
<reference evidence="1" key="1">
    <citation type="submission" date="2022-10" db="EMBL/GenBank/DDBJ databases">
        <title>Culturing micro-colonial fungi from biological soil crusts in the Mojave desert and describing Neophaeococcomyces mojavensis, and introducing the new genera and species Taxawa tesnikishii.</title>
        <authorList>
            <person name="Kurbessoian T."/>
            <person name="Stajich J.E."/>
        </authorList>
    </citation>
    <scope>NUCLEOTIDE SEQUENCE</scope>
    <source>
        <strain evidence="1">JES_112</strain>
    </source>
</reference>